<dbReference type="AlphaFoldDB" id="A0A2V3IRF1"/>
<evidence type="ECO:0000259" key="3">
    <source>
        <dbReference type="Pfam" id="PF03407"/>
    </source>
</evidence>
<dbReference type="OrthoDB" id="1712432at2759"/>
<keyword evidence="2" id="KW-0472">Membrane</keyword>
<dbReference type="Pfam" id="PF03407">
    <property type="entry name" value="Nucleotid_trans"/>
    <property type="match status" value="1"/>
</dbReference>
<dbReference type="InterPro" id="IPR052636">
    <property type="entry name" value="UDP-D-xylose:L-fucose_XylT"/>
</dbReference>
<feature type="domain" description="Nucleotide-diphospho-sugar transferase" evidence="3">
    <location>
        <begin position="570"/>
        <end position="780"/>
    </location>
</feature>
<evidence type="ECO:0000313" key="4">
    <source>
        <dbReference type="EMBL" id="PXF44692.1"/>
    </source>
</evidence>
<dbReference type="GO" id="GO:0005794">
    <property type="term" value="C:Golgi apparatus"/>
    <property type="evidence" value="ECO:0007669"/>
    <property type="project" value="TreeGrafter"/>
</dbReference>
<sequence>MNNPPRLLSRLISRSAHETPSKPLKANSASRLQTRYSTTMEEPQPTKSASQIPTLLSKHSNSTAKSLRKLWKRLNEHKSGKRSRIGHMIAAFKMGLYFKVFITLLLVVRFASHSAQRTYPADSITRELHMHAIASAPVSPALRIIVLTEASYSQHLPTLLQSLSKADYEKDTVALDVWMFASSLCDYFPLPLYPLAMTLFGPPRFDHSIPHVVHSVHWPHGENTLIAHRTEPNWAAVWESSRGTANETLLFIDASTAKAVSPSFYTWLKRTRQAVDRGMTANVGVISLDSVVIPDGVPAGDRAVILEQFFPATAAFSPTQDAWVTFLKWHAMHSKHMFSHPLLARELNLGGYDMLDALRVDAVRAWFAQFLALYHERVVHPVLPEKQALLLRRAGTTGARTSGTGVGYLVHIDAQSELDANFFEATLKDTAVPEQPVLVKANGAVTTADANFGVMEGGIAGRTRSAVIEDLLDKEAVTKYKSVLRRIAEFARSRGTSSISFTLATGAFLETTLSWLCNVAVLEIAPPAMVIVTSEEKVANALTEFMSKHPTLGQGTLIIAMDGAVKAITEADSPDKALRYGTAGYWMLMLQRTFLLRDLLDHGVSILHFETDQVWLSDPMPYIQHELKFESGSDSMIEDYRYPDMVVTRSAHEIAGNFFYLRPSVSTRQLISTLVDRFYLSHKTSVESLITRWRKRFSIANDQSLLTVLVLQTDWLHRRRFPKVKYKVLNPELFVDGRWFWDFEDVEGRRVEKRKYYTSESSLYPVILNNNYIEGVETKKSRAQRFGFWFVKERQGEEEDWTCDAEAVRQAGRSGSSKEEREAKVVELGRSNTLL</sequence>
<evidence type="ECO:0000313" key="5">
    <source>
        <dbReference type="Proteomes" id="UP000247409"/>
    </source>
</evidence>
<dbReference type="Proteomes" id="UP000247409">
    <property type="component" value="Unassembled WGS sequence"/>
</dbReference>
<feature type="region of interest" description="Disordered" evidence="1">
    <location>
        <begin position="808"/>
        <end position="835"/>
    </location>
</feature>
<feature type="compositionally biased region" description="Polar residues" evidence="1">
    <location>
        <begin position="27"/>
        <end position="61"/>
    </location>
</feature>
<proteinExistence type="predicted"/>
<feature type="region of interest" description="Disordered" evidence="1">
    <location>
        <begin position="1"/>
        <end position="61"/>
    </location>
</feature>
<dbReference type="PANTHER" id="PTHR47032">
    <property type="entry name" value="UDP-D-XYLOSE:L-FUCOSE ALPHA-1,3-D-XYLOSYLTRANSFERASE-RELATED"/>
    <property type="match status" value="1"/>
</dbReference>
<keyword evidence="2" id="KW-0812">Transmembrane</keyword>
<keyword evidence="4" id="KW-0328">Glycosyltransferase</keyword>
<gene>
    <name evidence="4" type="ORF">BWQ96_05549</name>
</gene>
<evidence type="ECO:0000256" key="2">
    <source>
        <dbReference type="SAM" id="Phobius"/>
    </source>
</evidence>
<feature type="compositionally biased region" description="Basic and acidic residues" evidence="1">
    <location>
        <begin position="816"/>
        <end position="827"/>
    </location>
</feature>
<protein>
    <submittedName>
        <fullName evidence="4">UDP-galactose:fucoside alpha-3-galactosyltransferase</fullName>
    </submittedName>
</protein>
<keyword evidence="5" id="KW-1185">Reference proteome</keyword>
<organism evidence="4 5">
    <name type="scientific">Gracilariopsis chorda</name>
    <dbReference type="NCBI Taxonomy" id="448386"/>
    <lineage>
        <taxon>Eukaryota</taxon>
        <taxon>Rhodophyta</taxon>
        <taxon>Florideophyceae</taxon>
        <taxon>Rhodymeniophycidae</taxon>
        <taxon>Gracilariales</taxon>
        <taxon>Gracilariaceae</taxon>
        <taxon>Gracilariopsis</taxon>
    </lineage>
</organism>
<accession>A0A2V3IRF1</accession>
<comment type="caution">
    <text evidence="4">The sequence shown here is derived from an EMBL/GenBank/DDBJ whole genome shotgun (WGS) entry which is preliminary data.</text>
</comment>
<keyword evidence="4" id="KW-0808">Transferase</keyword>
<evidence type="ECO:0000256" key="1">
    <source>
        <dbReference type="SAM" id="MobiDB-lite"/>
    </source>
</evidence>
<dbReference type="InterPro" id="IPR005069">
    <property type="entry name" value="Nucl-diP-sugar_transferase"/>
</dbReference>
<reference evidence="4 5" key="1">
    <citation type="journal article" date="2018" name="Mol. Biol. Evol.">
        <title>Analysis of the draft genome of the red seaweed Gracilariopsis chorda provides insights into genome size evolution in Rhodophyta.</title>
        <authorList>
            <person name="Lee J."/>
            <person name="Yang E.C."/>
            <person name="Graf L."/>
            <person name="Yang J.H."/>
            <person name="Qiu H."/>
            <person name="Zel Zion U."/>
            <person name="Chan C.X."/>
            <person name="Stephens T.G."/>
            <person name="Weber A.P.M."/>
            <person name="Boo G.H."/>
            <person name="Boo S.M."/>
            <person name="Kim K.M."/>
            <person name="Shin Y."/>
            <person name="Jung M."/>
            <person name="Lee S.J."/>
            <person name="Yim H.S."/>
            <person name="Lee J.H."/>
            <person name="Bhattacharya D."/>
            <person name="Yoon H.S."/>
        </authorList>
    </citation>
    <scope>NUCLEOTIDE SEQUENCE [LARGE SCALE GENOMIC DNA]</scope>
    <source>
        <strain evidence="4 5">SKKU-2015</strain>
        <tissue evidence="4">Whole body</tissue>
    </source>
</reference>
<keyword evidence="2" id="KW-1133">Transmembrane helix</keyword>
<dbReference type="PANTHER" id="PTHR47032:SF1">
    <property type="entry name" value="UDP-D-XYLOSE:L-FUCOSE ALPHA-1,3-D-XYLOSYLTRANSFERASE-RELATED"/>
    <property type="match status" value="1"/>
</dbReference>
<name>A0A2V3IRF1_9FLOR</name>
<dbReference type="GO" id="GO:0016757">
    <property type="term" value="F:glycosyltransferase activity"/>
    <property type="evidence" value="ECO:0007669"/>
    <property type="project" value="UniProtKB-KW"/>
</dbReference>
<dbReference type="EMBL" id="NBIV01000083">
    <property type="protein sequence ID" value="PXF44692.1"/>
    <property type="molecule type" value="Genomic_DNA"/>
</dbReference>
<feature type="transmembrane region" description="Helical" evidence="2">
    <location>
        <begin position="88"/>
        <end position="111"/>
    </location>
</feature>